<dbReference type="OrthoDB" id="3188871at2759"/>
<accession>A0A9P7RQ37</accession>
<evidence type="ECO:0000313" key="1">
    <source>
        <dbReference type="EMBL" id="KAG7087412.1"/>
    </source>
</evidence>
<protein>
    <submittedName>
        <fullName evidence="1">Uncharacterized protein</fullName>
    </submittedName>
</protein>
<dbReference type="Proteomes" id="UP001049176">
    <property type="component" value="Chromosome 9"/>
</dbReference>
<keyword evidence="2" id="KW-1185">Reference proteome</keyword>
<sequence length="169" mass="18368">MNKNIVLPSADTWAQQRLSALIQASSQEDFNSAFDLFISHDVKEIVSNGDKISREEYKQKFRSQVFDERVATVAFAGTVVSGKDALLSGGTGNIGMFYTAKYFEGILIHAAPVEVDAKSSINLVVKHDPSLKAPSFPGGGFFDGRRVFKLNQVLVDARPTEVAPATAQT</sequence>
<gene>
    <name evidence="1" type="ORF">E1B28_013380</name>
</gene>
<dbReference type="KEGG" id="more:E1B28_013380"/>
<comment type="caution">
    <text evidence="1">The sequence shown here is derived from an EMBL/GenBank/DDBJ whole genome shotgun (WGS) entry which is preliminary data.</text>
</comment>
<name>A0A9P7RQ37_9AGAR</name>
<dbReference type="AlphaFoldDB" id="A0A9P7RQ37"/>
<dbReference type="RefSeq" id="XP_043003883.1">
    <property type="nucleotide sequence ID" value="XM_043158534.1"/>
</dbReference>
<dbReference type="GeneID" id="66082455"/>
<dbReference type="EMBL" id="CM032189">
    <property type="protein sequence ID" value="KAG7087412.1"/>
    <property type="molecule type" value="Genomic_DNA"/>
</dbReference>
<reference evidence="1" key="1">
    <citation type="journal article" date="2021" name="Genome Biol. Evol.">
        <title>The assembled and annotated genome of the fairy-ring fungus Marasmius oreades.</title>
        <authorList>
            <person name="Hiltunen M."/>
            <person name="Ament-Velasquez S.L."/>
            <person name="Johannesson H."/>
        </authorList>
    </citation>
    <scope>NUCLEOTIDE SEQUENCE</scope>
    <source>
        <strain evidence="1">03SP1</strain>
    </source>
</reference>
<evidence type="ECO:0000313" key="2">
    <source>
        <dbReference type="Proteomes" id="UP001049176"/>
    </source>
</evidence>
<organism evidence="1 2">
    <name type="scientific">Marasmius oreades</name>
    <name type="common">fairy-ring Marasmius</name>
    <dbReference type="NCBI Taxonomy" id="181124"/>
    <lineage>
        <taxon>Eukaryota</taxon>
        <taxon>Fungi</taxon>
        <taxon>Dikarya</taxon>
        <taxon>Basidiomycota</taxon>
        <taxon>Agaricomycotina</taxon>
        <taxon>Agaricomycetes</taxon>
        <taxon>Agaricomycetidae</taxon>
        <taxon>Agaricales</taxon>
        <taxon>Marasmiineae</taxon>
        <taxon>Marasmiaceae</taxon>
        <taxon>Marasmius</taxon>
    </lineage>
</organism>
<proteinExistence type="predicted"/>